<organism evidence="1 2">
    <name type="scientific">Faecalitalea cylindroides</name>
    <dbReference type="NCBI Taxonomy" id="39483"/>
    <lineage>
        <taxon>Bacteria</taxon>
        <taxon>Bacillati</taxon>
        <taxon>Bacillota</taxon>
        <taxon>Erysipelotrichia</taxon>
        <taxon>Erysipelotrichales</taxon>
        <taxon>Erysipelotrichaceae</taxon>
        <taxon>Faecalitalea</taxon>
    </lineage>
</organism>
<evidence type="ECO:0000313" key="2">
    <source>
        <dbReference type="Proteomes" id="UP001220658"/>
    </source>
</evidence>
<accession>A0AAW6FRB6</accession>
<gene>
    <name evidence="1" type="ORF">POG00_04510</name>
</gene>
<sequence>MYKFKNGEEATRQTMINIVETLFKECVDHTDEQKSNLASMCYDDLIGFIHYVYDCGYDEKDKGAFRN</sequence>
<dbReference type="AlphaFoldDB" id="A0AAW6FRB6"/>
<dbReference type="Proteomes" id="UP001220658">
    <property type="component" value="Unassembled WGS sequence"/>
</dbReference>
<dbReference type="RefSeq" id="WP_195191146.1">
    <property type="nucleotide sequence ID" value="NZ_JADMUL010000011.1"/>
</dbReference>
<dbReference type="EMBL" id="JAQNCK010000009">
    <property type="protein sequence ID" value="MDC0827970.1"/>
    <property type="molecule type" value="Genomic_DNA"/>
</dbReference>
<evidence type="ECO:0000313" key="1">
    <source>
        <dbReference type="EMBL" id="MDC0827970.1"/>
    </source>
</evidence>
<name>A0AAW6FRB6_9FIRM</name>
<proteinExistence type="predicted"/>
<protein>
    <submittedName>
        <fullName evidence="1">Uncharacterized protein</fullName>
    </submittedName>
</protein>
<comment type="caution">
    <text evidence="1">The sequence shown here is derived from an EMBL/GenBank/DDBJ whole genome shotgun (WGS) entry which is preliminary data.</text>
</comment>
<reference evidence="1" key="1">
    <citation type="submission" date="2023-01" db="EMBL/GenBank/DDBJ databases">
        <title>Human gut microbiome strain richness.</title>
        <authorList>
            <person name="Chen-Liaw A."/>
        </authorList>
    </citation>
    <scope>NUCLEOTIDE SEQUENCE</scope>
    <source>
        <strain evidence="1">D55st1_G4_D55t1_190419</strain>
    </source>
</reference>